<evidence type="ECO:0000256" key="5">
    <source>
        <dbReference type="ARBA" id="ARBA00022605"/>
    </source>
</evidence>
<accession>A0AAJ2KSY8</accession>
<comment type="catalytic activity">
    <reaction evidence="1 9">
        <text>N-(5-phospho-beta-D-ribosyl)anthranilate = 1-(2-carboxyphenylamino)-1-deoxy-D-ribulose 5-phosphate</text>
        <dbReference type="Rhea" id="RHEA:21540"/>
        <dbReference type="ChEBI" id="CHEBI:18277"/>
        <dbReference type="ChEBI" id="CHEBI:58613"/>
        <dbReference type="EC" id="5.3.1.24"/>
    </reaction>
</comment>
<dbReference type="GO" id="GO:0004640">
    <property type="term" value="F:phosphoribosylanthranilate isomerase activity"/>
    <property type="evidence" value="ECO:0007669"/>
    <property type="project" value="UniProtKB-UniRule"/>
</dbReference>
<evidence type="ECO:0000256" key="3">
    <source>
        <dbReference type="ARBA" id="ARBA00012572"/>
    </source>
</evidence>
<proteinExistence type="inferred from homology"/>
<evidence type="ECO:0000256" key="9">
    <source>
        <dbReference type="HAMAP-Rule" id="MF_00135"/>
    </source>
</evidence>
<comment type="pathway">
    <text evidence="2 9">Amino-acid biosynthesis; L-tryptophan biosynthesis; L-tryptophan from chorismate: step 3/5.</text>
</comment>
<evidence type="ECO:0000256" key="7">
    <source>
        <dbReference type="ARBA" id="ARBA00023141"/>
    </source>
</evidence>
<dbReference type="PANTHER" id="PTHR42894:SF1">
    <property type="entry name" value="N-(5'-PHOSPHORIBOSYL)ANTHRANILATE ISOMERASE"/>
    <property type="match status" value="1"/>
</dbReference>
<protein>
    <recommendedName>
        <fullName evidence="4 9">N-(5'-phosphoribosyl)anthranilate isomerase</fullName>
        <shortName evidence="9">PRAI</shortName>
        <ecNumber evidence="3 9">5.3.1.24</ecNumber>
    </recommendedName>
</protein>
<comment type="caution">
    <text evidence="11">The sequence shown here is derived from an EMBL/GenBank/DDBJ whole genome shotgun (WGS) entry which is preliminary data.</text>
</comment>
<dbReference type="EMBL" id="JAWJAY010000001">
    <property type="protein sequence ID" value="MDV2884336.1"/>
    <property type="molecule type" value="Genomic_DNA"/>
</dbReference>
<sequence length="223" mass="24676">MSTLRPLVKICGNYHQEDVASVSATDVDYMGFVFVASKRQVTIGQVKSWLDAPGMNQKIVALFVNESISVIKEVYNALPVEVIQCHGTESIEYIKELRAELDCEIWKVIHADDQALAVMSSFEGLVDGYVVDCKVSGKWGGTGQSFNWDLIPSFLEEGKRQSVKVLIAGGVAPQNIDKLVSYQPDGIDISSGVETNGHKDQNKIEYIIERVSHLANNNERVSR</sequence>
<dbReference type="InterPro" id="IPR001240">
    <property type="entry name" value="PRAI_dom"/>
</dbReference>
<dbReference type="EC" id="5.3.1.24" evidence="3 9"/>
<evidence type="ECO:0000259" key="10">
    <source>
        <dbReference type="Pfam" id="PF00697"/>
    </source>
</evidence>
<dbReference type="CDD" id="cd00405">
    <property type="entry name" value="PRAI"/>
    <property type="match status" value="1"/>
</dbReference>
<dbReference type="InterPro" id="IPR044643">
    <property type="entry name" value="TrpF_fam"/>
</dbReference>
<evidence type="ECO:0000256" key="1">
    <source>
        <dbReference type="ARBA" id="ARBA00001164"/>
    </source>
</evidence>
<gene>
    <name evidence="9" type="primary">trpF</name>
    <name evidence="11" type="ORF">RYX45_04035</name>
</gene>
<keyword evidence="8 9" id="KW-0413">Isomerase</keyword>
<evidence type="ECO:0000256" key="4">
    <source>
        <dbReference type="ARBA" id="ARBA00022272"/>
    </source>
</evidence>
<name>A0AAJ2KSY8_ALKPS</name>
<keyword evidence="6 9" id="KW-0822">Tryptophan biosynthesis</keyword>
<dbReference type="Pfam" id="PF00697">
    <property type="entry name" value="PRAI"/>
    <property type="match status" value="1"/>
</dbReference>
<dbReference type="PANTHER" id="PTHR42894">
    <property type="entry name" value="N-(5'-PHOSPHORIBOSYL)ANTHRANILATE ISOMERASE"/>
    <property type="match status" value="1"/>
</dbReference>
<organism evidence="11 12">
    <name type="scientific">Alkalihalophilus pseudofirmus</name>
    <name type="common">Bacillus pseudofirmus</name>
    <dbReference type="NCBI Taxonomy" id="79885"/>
    <lineage>
        <taxon>Bacteria</taxon>
        <taxon>Bacillati</taxon>
        <taxon>Bacillota</taxon>
        <taxon>Bacilli</taxon>
        <taxon>Bacillales</taxon>
        <taxon>Bacillaceae</taxon>
        <taxon>Alkalihalophilus</taxon>
    </lineage>
</organism>
<keyword evidence="7 9" id="KW-0057">Aromatic amino acid biosynthesis</keyword>
<dbReference type="GO" id="GO:0000162">
    <property type="term" value="P:L-tryptophan biosynthetic process"/>
    <property type="evidence" value="ECO:0007669"/>
    <property type="project" value="UniProtKB-UniRule"/>
</dbReference>
<dbReference type="Gene3D" id="3.20.20.70">
    <property type="entry name" value="Aldolase class I"/>
    <property type="match status" value="1"/>
</dbReference>
<dbReference type="Proteomes" id="UP001285636">
    <property type="component" value="Unassembled WGS sequence"/>
</dbReference>
<evidence type="ECO:0000256" key="6">
    <source>
        <dbReference type="ARBA" id="ARBA00022822"/>
    </source>
</evidence>
<dbReference type="AlphaFoldDB" id="A0AAJ2KSY8"/>
<dbReference type="SUPFAM" id="SSF51366">
    <property type="entry name" value="Ribulose-phoshate binding barrel"/>
    <property type="match status" value="1"/>
</dbReference>
<evidence type="ECO:0000256" key="2">
    <source>
        <dbReference type="ARBA" id="ARBA00004664"/>
    </source>
</evidence>
<feature type="domain" description="N-(5'phosphoribosyl) anthranilate isomerase (PRAI)" evidence="10">
    <location>
        <begin position="8"/>
        <end position="209"/>
    </location>
</feature>
<reference evidence="11" key="1">
    <citation type="submission" date="2023-10" db="EMBL/GenBank/DDBJ databases">
        <title>Screening of Alkalihalophilus pseudofirmusBZ-TG-HK211 and Its Alleviation of Salt Stress on Rapeseed Growth.</title>
        <authorList>
            <person name="Zhao B."/>
            <person name="Guo T."/>
        </authorList>
    </citation>
    <scope>NUCLEOTIDE SEQUENCE</scope>
    <source>
        <strain evidence="11">BZ-TG-HK211</strain>
    </source>
</reference>
<dbReference type="InterPro" id="IPR013785">
    <property type="entry name" value="Aldolase_TIM"/>
</dbReference>
<evidence type="ECO:0000256" key="8">
    <source>
        <dbReference type="ARBA" id="ARBA00023235"/>
    </source>
</evidence>
<keyword evidence="5 9" id="KW-0028">Amino-acid biosynthesis</keyword>
<dbReference type="NCBIfam" id="NF002301">
    <property type="entry name" value="PRK01222.2-1"/>
    <property type="match status" value="1"/>
</dbReference>
<dbReference type="HAMAP" id="MF_00135">
    <property type="entry name" value="PRAI"/>
    <property type="match status" value="1"/>
</dbReference>
<comment type="similarity">
    <text evidence="9">Belongs to the TrpF family.</text>
</comment>
<dbReference type="InterPro" id="IPR011060">
    <property type="entry name" value="RibuloseP-bd_barrel"/>
</dbReference>
<evidence type="ECO:0000313" key="11">
    <source>
        <dbReference type="EMBL" id="MDV2884336.1"/>
    </source>
</evidence>
<dbReference type="RefSeq" id="WP_323466697.1">
    <property type="nucleotide sequence ID" value="NZ_CP144224.1"/>
</dbReference>
<evidence type="ECO:0000313" key="12">
    <source>
        <dbReference type="Proteomes" id="UP001285636"/>
    </source>
</evidence>